<dbReference type="Proteomes" id="UP001595719">
    <property type="component" value="Unassembled WGS sequence"/>
</dbReference>
<keyword evidence="2" id="KW-1185">Reference proteome</keyword>
<sequence length="272" mass="32156">MTNSKETMQNCKLCKTQIADKRNSHIIPKFMCKRLFENANPRHSIQVSKDGIQTKLQDIPKENHIFCSRCENRLGKIESYFSKVFTDVNSLQNARRKYKLENIQNQEILHCEDINPSMFYLFLYSLIWRCSISKDLLFDTFSIESNIEEEIRVFLNNNLQELHSDLLEHSRKIENIPNYYLCLIKPKYKTRGIFSAYNFGPNSYAIYTVDYALFFYTKEKDCPAEHKLFGNSMNETFKIIIGNDESWKELNNLVVQNMLDYKKPLVPAIEHK</sequence>
<dbReference type="RefSeq" id="WP_179004004.1">
    <property type="nucleotide sequence ID" value="NZ_JBHSCO010000004.1"/>
</dbReference>
<proteinExistence type="predicted"/>
<organism evidence="1 2">
    <name type="scientific">Flavobacterium quisquiliarum</name>
    <dbReference type="NCBI Taxonomy" id="1834436"/>
    <lineage>
        <taxon>Bacteria</taxon>
        <taxon>Pseudomonadati</taxon>
        <taxon>Bacteroidota</taxon>
        <taxon>Flavobacteriia</taxon>
        <taxon>Flavobacteriales</taxon>
        <taxon>Flavobacteriaceae</taxon>
        <taxon>Flavobacterium</taxon>
    </lineage>
</organism>
<accession>A0ABV8W700</accession>
<protein>
    <submittedName>
        <fullName evidence="1">Uncharacterized protein</fullName>
    </submittedName>
</protein>
<evidence type="ECO:0000313" key="1">
    <source>
        <dbReference type="EMBL" id="MFC4392549.1"/>
    </source>
</evidence>
<gene>
    <name evidence="1" type="ORF">ACFOY0_16230</name>
</gene>
<reference evidence="2" key="1">
    <citation type="journal article" date="2019" name="Int. J. Syst. Evol. Microbiol.">
        <title>The Global Catalogue of Microorganisms (GCM) 10K type strain sequencing project: providing services to taxonomists for standard genome sequencing and annotation.</title>
        <authorList>
            <consortium name="The Broad Institute Genomics Platform"/>
            <consortium name="The Broad Institute Genome Sequencing Center for Infectious Disease"/>
            <person name="Wu L."/>
            <person name="Ma J."/>
        </authorList>
    </citation>
    <scope>NUCLEOTIDE SEQUENCE [LARGE SCALE GENOMIC DNA]</scope>
    <source>
        <strain evidence="2">CGMCC 1.15345</strain>
    </source>
</reference>
<name>A0ABV8W700_9FLAO</name>
<evidence type="ECO:0000313" key="2">
    <source>
        <dbReference type="Proteomes" id="UP001595719"/>
    </source>
</evidence>
<comment type="caution">
    <text evidence="1">The sequence shown here is derived from an EMBL/GenBank/DDBJ whole genome shotgun (WGS) entry which is preliminary data.</text>
</comment>
<dbReference type="EMBL" id="JBHSCO010000004">
    <property type="protein sequence ID" value="MFC4392549.1"/>
    <property type="molecule type" value="Genomic_DNA"/>
</dbReference>